<evidence type="ECO:0000256" key="5">
    <source>
        <dbReference type="ARBA" id="ARBA00048763"/>
    </source>
</evidence>
<sequence length="580" mass="64014">MASNYDRRRANGPDESSAPVYNIKVASLESNGDSWAIDENILVHNPSVLPTELLHVKNVPLGHNDLSLNRVVLKQPFPRSDNRGALDPRPLYIQTGIIPNASGSALLEAGRTKIAVAIHGPRQVRGTPLVGEAVLSVLFQLSPFSSSERQQPGKDVERPELAAIVQQALLPAVRVELYPKSSIYVHVTVVDMDTSAVGCAAHAVTAASAALTEAGIEMYGLVTGSSASALTSVASDEQHWTVDPSHEEASNSSSHIVLCAMPAHERITCYNLQGPAYDASKVRQVTDALVSATGKSQAYNSAIRRKEDLPPNMLKYWKARYDLFSRFDEGTLLDEESWYSVTPEAIAYRIAVRCRSEVAMDACCGAGGNVIQFALTCKHVVALDIDPVKIELAKHNAAIYGVQDRITFLCGDLRDFARDYVGEGHGEDTTEGRWQGWDKRKIDVVFMSPPWGGVEYKNPAQLTNEPPDESCKYSDIYPLSELRPDGGSAIFKMSQKIAPRTVLFLPRNSDLDDIAKLRDESEKPVRIHIEECWIGYKLKALAVYYFPDIPGHDTEMTRYWPGNRPLRQERGITRDVSKKK</sequence>
<evidence type="ECO:0000256" key="6">
    <source>
        <dbReference type="ARBA" id="ARBA00049075"/>
    </source>
</evidence>
<reference evidence="9" key="1">
    <citation type="submission" date="2023-03" db="EMBL/GenBank/DDBJ databases">
        <title>Mating type loci evolution in Malassezia.</title>
        <authorList>
            <person name="Coelho M.A."/>
        </authorList>
    </citation>
    <scope>NUCLEOTIDE SEQUENCE</scope>
    <source>
        <strain evidence="9">CBS 11721</strain>
    </source>
</reference>
<dbReference type="CDD" id="cd02440">
    <property type="entry name" value="AdoMet_MTases"/>
    <property type="match status" value="1"/>
</dbReference>
<dbReference type="InterPro" id="IPR027408">
    <property type="entry name" value="PNPase/RNase_PH_dom_sf"/>
</dbReference>
<keyword evidence="10" id="KW-1185">Reference proteome</keyword>
<dbReference type="InterPro" id="IPR036345">
    <property type="entry name" value="ExoRNase_PH_dom2_sf"/>
</dbReference>
<dbReference type="Gene3D" id="3.40.50.150">
    <property type="entry name" value="Vaccinia Virus protein VP39"/>
    <property type="match status" value="1"/>
</dbReference>
<dbReference type="GO" id="GO:0071164">
    <property type="term" value="F:RNA cap trimethylguanosine synthase activity"/>
    <property type="evidence" value="ECO:0007669"/>
    <property type="project" value="TreeGrafter"/>
</dbReference>
<dbReference type="SUPFAM" id="SSF55666">
    <property type="entry name" value="Ribonuclease PH domain 2-like"/>
    <property type="match status" value="1"/>
</dbReference>
<accession>A0AAF0ER84</accession>
<dbReference type="Gene3D" id="3.30.230.70">
    <property type="entry name" value="GHMP Kinase, N-terminal domain"/>
    <property type="match status" value="1"/>
</dbReference>
<organism evidence="9 10">
    <name type="scientific">Malassezia cuniculi</name>
    <dbReference type="NCBI Taxonomy" id="948313"/>
    <lineage>
        <taxon>Eukaryota</taxon>
        <taxon>Fungi</taxon>
        <taxon>Dikarya</taxon>
        <taxon>Basidiomycota</taxon>
        <taxon>Ustilaginomycotina</taxon>
        <taxon>Malasseziomycetes</taxon>
        <taxon>Malasseziales</taxon>
        <taxon>Malasseziaceae</taxon>
        <taxon>Malassezia</taxon>
    </lineage>
</organism>
<dbReference type="SUPFAM" id="SSF54211">
    <property type="entry name" value="Ribosomal protein S5 domain 2-like"/>
    <property type="match status" value="1"/>
</dbReference>
<dbReference type="InterPro" id="IPR019012">
    <property type="entry name" value="RNA_cap_Gua-N2-MeTrfase"/>
</dbReference>
<dbReference type="AlphaFoldDB" id="A0AAF0ER84"/>
<dbReference type="GO" id="GO:0000176">
    <property type="term" value="C:nuclear exosome (RNase complex)"/>
    <property type="evidence" value="ECO:0007669"/>
    <property type="project" value="UniProtKB-ARBA"/>
</dbReference>
<comment type="catalytic activity">
    <reaction evidence="6">
        <text>a 5'-end (N(7)-methyl 5'-triphosphoguanosine)-ribonucleoside in snRNA + S-adenosyl-L-methionine = a 5'-end (N(2),N(7)-dimethyl 5'-triphosphoguanosine)-ribonucleoside in snRNA + S-adenosyl-L-homocysteine + H(+)</text>
        <dbReference type="Rhea" id="RHEA:78471"/>
        <dbReference type="Rhea" id="RHEA-COMP:19085"/>
        <dbReference type="Rhea" id="RHEA-COMP:19087"/>
        <dbReference type="ChEBI" id="CHEBI:15378"/>
        <dbReference type="ChEBI" id="CHEBI:57856"/>
        <dbReference type="ChEBI" id="CHEBI:59789"/>
        <dbReference type="ChEBI" id="CHEBI:156461"/>
        <dbReference type="ChEBI" id="CHEBI:172880"/>
    </reaction>
    <physiologicalReaction direction="left-to-right" evidence="6">
        <dbReference type="Rhea" id="RHEA:78472"/>
    </physiologicalReaction>
</comment>
<name>A0AAF0ER84_9BASI</name>
<evidence type="ECO:0000256" key="4">
    <source>
        <dbReference type="ARBA" id="ARBA00048740"/>
    </source>
</evidence>
<evidence type="ECO:0000256" key="2">
    <source>
        <dbReference type="ARBA" id="ARBA00025783"/>
    </source>
</evidence>
<dbReference type="Pfam" id="PF09445">
    <property type="entry name" value="Methyltransf_15"/>
    <property type="match status" value="1"/>
</dbReference>
<dbReference type="InterPro" id="IPR020568">
    <property type="entry name" value="Ribosomal_Su5_D2-typ_SF"/>
</dbReference>
<evidence type="ECO:0000256" key="7">
    <source>
        <dbReference type="ARBA" id="ARBA00049790"/>
    </source>
</evidence>
<evidence type="ECO:0000313" key="10">
    <source>
        <dbReference type="Proteomes" id="UP001219933"/>
    </source>
</evidence>
<dbReference type="InterPro" id="IPR001247">
    <property type="entry name" value="ExoRNase_PH_dom1"/>
</dbReference>
<dbReference type="CDD" id="cd11371">
    <property type="entry name" value="RNase_PH_MTR3"/>
    <property type="match status" value="1"/>
</dbReference>
<dbReference type="PANTHER" id="PTHR14741:SF32">
    <property type="entry name" value="TRIMETHYLGUANOSINE SYNTHASE"/>
    <property type="match status" value="1"/>
</dbReference>
<proteinExistence type="inferred from homology"/>
<evidence type="ECO:0000313" key="9">
    <source>
        <dbReference type="EMBL" id="WFD34990.1"/>
    </source>
</evidence>
<dbReference type="InterPro" id="IPR029063">
    <property type="entry name" value="SAM-dependent_MTases_sf"/>
</dbReference>
<protein>
    <recommendedName>
        <fullName evidence="1">Trimethylguanosine synthase</fullName>
    </recommendedName>
    <alternativeName>
        <fullName evidence="7">Cap-specific guanine-N(2) methyltransferase</fullName>
    </alternativeName>
</protein>
<comment type="catalytic activity">
    <reaction evidence="3">
        <text>a 5'-end (N(2),N(7)-dimethyl 5'-triphosphoguanosine)-ribonucleoside in snoRNA + S-adenosyl-L-methionine = a 5'-end (N(2),N(2),N(7)-trimethyl 5'-triphosphoguanosine)-ribonucleoside in snoRNA + S-adenosyl-L-homocysteine + H(+)</text>
        <dbReference type="Rhea" id="RHEA:78507"/>
        <dbReference type="Rhea" id="RHEA-COMP:19088"/>
        <dbReference type="Rhea" id="RHEA-COMP:19090"/>
        <dbReference type="ChEBI" id="CHEBI:15378"/>
        <dbReference type="ChEBI" id="CHEBI:57856"/>
        <dbReference type="ChEBI" id="CHEBI:59789"/>
        <dbReference type="ChEBI" id="CHEBI:167623"/>
        <dbReference type="ChEBI" id="CHEBI:172880"/>
    </reaction>
    <physiologicalReaction direction="left-to-right" evidence="3">
        <dbReference type="Rhea" id="RHEA:78508"/>
    </physiologicalReaction>
</comment>
<gene>
    <name evidence="9" type="primary">tgs1</name>
    <name evidence="9" type="ORF">MCUN1_001836</name>
</gene>
<evidence type="ECO:0000259" key="8">
    <source>
        <dbReference type="Pfam" id="PF01138"/>
    </source>
</evidence>
<dbReference type="Proteomes" id="UP001219933">
    <property type="component" value="Chromosome 2"/>
</dbReference>
<evidence type="ECO:0000256" key="3">
    <source>
        <dbReference type="ARBA" id="ARBA00047418"/>
    </source>
</evidence>
<evidence type="ECO:0000256" key="1">
    <source>
        <dbReference type="ARBA" id="ARBA00018517"/>
    </source>
</evidence>
<feature type="domain" description="Exoribonuclease phosphorolytic" evidence="8">
    <location>
        <begin position="89"/>
        <end position="217"/>
    </location>
</feature>
<comment type="catalytic activity">
    <reaction evidence="5">
        <text>a 5'-end (N(2),N(7)-dimethyl 5'-triphosphoguanosine)-ribonucleoside in snRNA + S-adenosyl-L-methionine = a 5'-end (N(2),N(2),N(7)-trimethyl 5'-triphosphoguanosine)-ribonucleoside in snRNA + S-adenosyl-L-homocysteine + H(+)</text>
        <dbReference type="Rhea" id="RHEA:78479"/>
        <dbReference type="Rhea" id="RHEA-COMP:19087"/>
        <dbReference type="Rhea" id="RHEA-COMP:19089"/>
        <dbReference type="ChEBI" id="CHEBI:15378"/>
        <dbReference type="ChEBI" id="CHEBI:57856"/>
        <dbReference type="ChEBI" id="CHEBI:59789"/>
        <dbReference type="ChEBI" id="CHEBI:167623"/>
        <dbReference type="ChEBI" id="CHEBI:172880"/>
    </reaction>
    <physiologicalReaction direction="left-to-right" evidence="5">
        <dbReference type="Rhea" id="RHEA:78480"/>
    </physiologicalReaction>
</comment>
<dbReference type="SUPFAM" id="SSF53335">
    <property type="entry name" value="S-adenosyl-L-methionine-dependent methyltransferases"/>
    <property type="match status" value="1"/>
</dbReference>
<dbReference type="PANTHER" id="PTHR14741">
    <property type="entry name" value="S-ADENOSYLMETHIONINE-DEPENDENT METHYLTRANSFERASE RELATED"/>
    <property type="match status" value="1"/>
</dbReference>
<dbReference type="Pfam" id="PF01138">
    <property type="entry name" value="RNase_PH"/>
    <property type="match status" value="1"/>
</dbReference>
<dbReference type="EMBL" id="CP119878">
    <property type="protein sequence ID" value="WFD34990.1"/>
    <property type="molecule type" value="Genomic_DNA"/>
</dbReference>
<comment type="catalytic activity">
    <reaction evidence="4">
        <text>a 5'-end (N(7)-methyl 5'-triphosphoguanosine)-ribonucleoside in snoRNA + S-adenosyl-L-methionine = a 5'-end (N(2),N(7)-dimethyl 5'-triphosphoguanosine)-ribonucleoside in snoRNA + S-adenosyl-L-homocysteine + H(+)</text>
        <dbReference type="Rhea" id="RHEA:78475"/>
        <dbReference type="Rhea" id="RHEA-COMP:19086"/>
        <dbReference type="Rhea" id="RHEA-COMP:19088"/>
        <dbReference type="ChEBI" id="CHEBI:15378"/>
        <dbReference type="ChEBI" id="CHEBI:57856"/>
        <dbReference type="ChEBI" id="CHEBI:59789"/>
        <dbReference type="ChEBI" id="CHEBI:156461"/>
        <dbReference type="ChEBI" id="CHEBI:172880"/>
    </reaction>
    <physiologicalReaction direction="left-to-right" evidence="4">
        <dbReference type="Rhea" id="RHEA:78476"/>
    </physiologicalReaction>
</comment>
<comment type="similarity">
    <text evidence="2">Belongs to the methyltransferase superfamily. Trimethylguanosine synthase family.</text>
</comment>